<protein>
    <submittedName>
        <fullName evidence="4">Alpha/beta hydrolase</fullName>
    </submittedName>
</protein>
<name>A0A4Z1CLN4_9ACTN</name>
<dbReference type="PANTHER" id="PTHR43798">
    <property type="entry name" value="MONOACYLGLYCEROL LIPASE"/>
    <property type="match status" value="1"/>
</dbReference>
<keyword evidence="2 4" id="KW-0378">Hydrolase</keyword>
<dbReference type="SUPFAM" id="SSF53474">
    <property type="entry name" value="alpha/beta-Hydrolases"/>
    <property type="match status" value="1"/>
</dbReference>
<dbReference type="OrthoDB" id="9785847at2"/>
<proteinExistence type="inferred from homology"/>
<dbReference type="Pfam" id="PF12697">
    <property type="entry name" value="Abhydrolase_6"/>
    <property type="match status" value="1"/>
</dbReference>
<dbReference type="Proteomes" id="UP000297496">
    <property type="component" value="Unassembled WGS sequence"/>
</dbReference>
<dbReference type="PRINTS" id="PR00793">
    <property type="entry name" value="PROAMNOPTASE"/>
</dbReference>
<feature type="domain" description="AB hydrolase-1" evidence="3">
    <location>
        <begin position="25"/>
        <end position="271"/>
    </location>
</feature>
<evidence type="ECO:0000313" key="4">
    <source>
        <dbReference type="EMBL" id="TGN66260.1"/>
    </source>
</evidence>
<dbReference type="InterPro" id="IPR050266">
    <property type="entry name" value="AB_hydrolase_sf"/>
</dbReference>
<dbReference type="PANTHER" id="PTHR43798:SF33">
    <property type="entry name" value="HYDROLASE, PUTATIVE (AFU_ORTHOLOGUE AFUA_2G14860)-RELATED"/>
    <property type="match status" value="1"/>
</dbReference>
<reference evidence="4 5" key="1">
    <citation type="submission" date="2019-04" db="EMBL/GenBank/DDBJ databases">
        <title>Three New Species of Nocardioides, Nocardioides euryhalodurans sp. nov., Nocardioides seonyuensis sp. nov. and Nocardioides eburneoflavus sp. nov. Isolated from Soil.</title>
        <authorList>
            <person name="Roh S.G."/>
            <person name="Lee C."/>
            <person name="Kim M.-K."/>
            <person name="Kim S.B."/>
        </authorList>
    </citation>
    <scope>NUCLEOTIDE SEQUENCE [LARGE SCALE GENOMIC DNA]</scope>
    <source>
        <strain evidence="4 5">MMS17-SY213</strain>
    </source>
</reference>
<keyword evidence="5" id="KW-1185">Reference proteome</keyword>
<dbReference type="GO" id="GO:0004177">
    <property type="term" value="F:aminopeptidase activity"/>
    <property type="evidence" value="ECO:0007669"/>
    <property type="project" value="UniProtKB-EC"/>
</dbReference>
<dbReference type="GO" id="GO:0016020">
    <property type="term" value="C:membrane"/>
    <property type="evidence" value="ECO:0007669"/>
    <property type="project" value="TreeGrafter"/>
</dbReference>
<dbReference type="EMBL" id="SRRO01000001">
    <property type="protein sequence ID" value="TGN66260.1"/>
    <property type="molecule type" value="Genomic_DNA"/>
</dbReference>
<organism evidence="4 5">
    <name type="scientific">Nocardioides eburneiflavus</name>
    <dbReference type="NCBI Taxonomy" id="2518372"/>
    <lineage>
        <taxon>Bacteria</taxon>
        <taxon>Bacillati</taxon>
        <taxon>Actinomycetota</taxon>
        <taxon>Actinomycetes</taxon>
        <taxon>Propionibacteriales</taxon>
        <taxon>Nocardioidaceae</taxon>
        <taxon>Nocardioides</taxon>
    </lineage>
</organism>
<dbReference type="InterPro" id="IPR002410">
    <property type="entry name" value="Peptidase_S33"/>
</dbReference>
<dbReference type="GO" id="GO:0006508">
    <property type="term" value="P:proteolysis"/>
    <property type="evidence" value="ECO:0007669"/>
    <property type="project" value="InterPro"/>
</dbReference>
<dbReference type="InterPro" id="IPR029058">
    <property type="entry name" value="AB_hydrolase_fold"/>
</dbReference>
<accession>A0A4Z1CLN4</accession>
<gene>
    <name evidence="4" type="ORF">EXE59_21605</name>
</gene>
<evidence type="ECO:0000313" key="5">
    <source>
        <dbReference type="Proteomes" id="UP000297496"/>
    </source>
</evidence>
<evidence type="ECO:0000256" key="1">
    <source>
        <dbReference type="ARBA" id="ARBA00010088"/>
    </source>
</evidence>
<dbReference type="RefSeq" id="WP_135840742.1">
    <property type="nucleotide sequence ID" value="NZ_SRRO01000001.1"/>
</dbReference>
<evidence type="ECO:0000259" key="3">
    <source>
        <dbReference type="Pfam" id="PF12697"/>
    </source>
</evidence>
<comment type="similarity">
    <text evidence="1">Belongs to the peptidase S33 family.</text>
</comment>
<dbReference type="InterPro" id="IPR000073">
    <property type="entry name" value="AB_hydrolase_1"/>
</dbReference>
<sequence>MGAPVPFAVAGIVGWVRDADEDRRVLLLHGGPAMSYRYLDGLLDVLTDWSIASFQQRGRDPSTTQGPFDVPTSLADIGHVLDHLARCGWHRPLVAGHSWGGHLAWHVAATLGDQVGGVLAIDPMGAVGDMGMAGFTEELRRRTDDTVLERYDELEAAWASPGLTSAEVIEQGRLLMPAYFADPARAGEVADDWVACHVFDSLVASADALQPWLVAALRAVRVPLGAVHGERSPIPLTATTEAVALVPGAWAEVAEGAGHFVWLEAPDAVRRAMERLRSEVAAR</sequence>
<dbReference type="Gene3D" id="3.40.50.1820">
    <property type="entry name" value="alpha/beta hydrolase"/>
    <property type="match status" value="1"/>
</dbReference>
<dbReference type="AlphaFoldDB" id="A0A4Z1CLN4"/>
<comment type="caution">
    <text evidence="4">The sequence shown here is derived from an EMBL/GenBank/DDBJ whole genome shotgun (WGS) entry which is preliminary data.</text>
</comment>
<evidence type="ECO:0000256" key="2">
    <source>
        <dbReference type="ARBA" id="ARBA00022801"/>
    </source>
</evidence>